<dbReference type="SMART" id="SM00355">
    <property type="entry name" value="ZnF_C2H2"/>
    <property type="match status" value="2"/>
</dbReference>
<gene>
    <name evidence="7" type="ORF">K7432_002551</name>
</gene>
<evidence type="ECO:0000256" key="5">
    <source>
        <dbReference type="PROSITE-ProRule" id="PRU00042"/>
    </source>
</evidence>
<dbReference type="EMBL" id="JASJQH010006945">
    <property type="protein sequence ID" value="KAK9722605.1"/>
    <property type="molecule type" value="Genomic_DNA"/>
</dbReference>
<dbReference type="InterPro" id="IPR036236">
    <property type="entry name" value="Znf_C2H2_sf"/>
</dbReference>
<accession>A0ABR2W7M5</accession>
<evidence type="ECO:0000259" key="6">
    <source>
        <dbReference type="PROSITE" id="PS50157"/>
    </source>
</evidence>
<organism evidence="7 8">
    <name type="scientific">Basidiobolus ranarum</name>
    <dbReference type="NCBI Taxonomy" id="34480"/>
    <lineage>
        <taxon>Eukaryota</taxon>
        <taxon>Fungi</taxon>
        <taxon>Fungi incertae sedis</taxon>
        <taxon>Zoopagomycota</taxon>
        <taxon>Entomophthoromycotina</taxon>
        <taxon>Basidiobolomycetes</taxon>
        <taxon>Basidiobolales</taxon>
        <taxon>Basidiobolaceae</taxon>
        <taxon>Basidiobolus</taxon>
    </lineage>
</organism>
<comment type="caution">
    <text evidence="7">The sequence shown here is derived from an EMBL/GenBank/DDBJ whole genome shotgun (WGS) entry which is preliminary data.</text>
</comment>
<dbReference type="InterPro" id="IPR013087">
    <property type="entry name" value="Znf_C2H2_type"/>
</dbReference>
<evidence type="ECO:0000256" key="1">
    <source>
        <dbReference type="ARBA" id="ARBA00022723"/>
    </source>
</evidence>
<keyword evidence="1" id="KW-0479">Metal-binding</keyword>
<dbReference type="PROSITE" id="PS50157">
    <property type="entry name" value="ZINC_FINGER_C2H2_2"/>
    <property type="match status" value="2"/>
</dbReference>
<protein>
    <recommendedName>
        <fullName evidence="6">C2H2-type domain-containing protein</fullName>
    </recommendedName>
</protein>
<evidence type="ECO:0000256" key="4">
    <source>
        <dbReference type="ARBA" id="ARBA00022833"/>
    </source>
</evidence>
<sequence length="253" mass="28922">MSLNNDHYPLPHIRDFSDVSDAQLLWKRPLEANGNVDSMTYENAQENKLLVLEPHVQTDPLHYWRTGLDKKLANSYLSSVEKVVLSHPTSKLSYDEEPTFSFPQEDLYKKQHSFLSNSPTYQAVTPMDFSKQDPTLSVNPTLALEKTTPAAASSYSSSDNEPAEDRVPEYYKGPVFMAISRNTDNRRHICEICQKRFSRPSSLKTHMYTHTGEKPFVCVYEGCSKRFSVESNLRRHLRLHVAPSTEGSVFEES</sequence>
<dbReference type="Proteomes" id="UP001479436">
    <property type="component" value="Unassembled WGS sequence"/>
</dbReference>
<keyword evidence="3 5" id="KW-0863">Zinc-finger</keyword>
<name>A0ABR2W7M5_9FUNG</name>
<reference evidence="7 8" key="1">
    <citation type="submission" date="2023-04" db="EMBL/GenBank/DDBJ databases">
        <title>Genome of Basidiobolus ranarum AG-B5.</title>
        <authorList>
            <person name="Stajich J.E."/>
            <person name="Carter-House D."/>
            <person name="Gryganskyi A."/>
        </authorList>
    </citation>
    <scope>NUCLEOTIDE SEQUENCE [LARGE SCALE GENOMIC DNA]</scope>
    <source>
        <strain evidence="7 8">AG-B5</strain>
    </source>
</reference>
<dbReference type="Gene3D" id="3.30.160.60">
    <property type="entry name" value="Classic Zinc Finger"/>
    <property type="match status" value="2"/>
</dbReference>
<keyword evidence="4" id="KW-0862">Zinc</keyword>
<evidence type="ECO:0000256" key="2">
    <source>
        <dbReference type="ARBA" id="ARBA00022737"/>
    </source>
</evidence>
<dbReference type="PANTHER" id="PTHR14003:SF19">
    <property type="entry name" value="YY2 TRANSCRIPTION FACTOR"/>
    <property type="match status" value="1"/>
</dbReference>
<evidence type="ECO:0000256" key="3">
    <source>
        <dbReference type="ARBA" id="ARBA00022771"/>
    </source>
</evidence>
<proteinExistence type="predicted"/>
<keyword evidence="8" id="KW-1185">Reference proteome</keyword>
<feature type="domain" description="C2H2-type" evidence="6">
    <location>
        <begin position="188"/>
        <end position="215"/>
    </location>
</feature>
<dbReference type="SUPFAM" id="SSF57667">
    <property type="entry name" value="beta-beta-alpha zinc fingers"/>
    <property type="match status" value="1"/>
</dbReference>
<dbReference type="PROSITE" id="PS00028">
    <property type="entry name" value="ZINC_FINGER_C2H2_1"/>
    <property type="match status" value="2"/>
</dbReference>
<evidence type="ECO:0000313" key="7">
    <source>
        <dbReference type="EMBL" id="KAK9722605.1"/>
    </source>
</evidence>
<feature type="domain" description="C2H2-type" evidence="6">
    <location>
        <begin position="216"/>
        <end position="245"/>
    </location>
</feature>
<dbReference type="PANTHER" id="PTHR14003">
    <property type="entry name" value="TRANSCRIPTIONAL REPRESSOR PROTEIN YY"/>
    <property type="match status" value="1"/>
</dbReference>
<evidence type="ECO:0000313" key="8">
    <source>
        <dbReference type="Proteomes" id="UP001479436"/>
    </source>
</evidence>
<keyword evidence="2" id="KW-0677">Repeat</keyword>
<dbReference type="Pfam" id="PF00096">
    <property type="entry name" value="zf-C2H2"/>
    <property type="match status" value="2"/>
</dbReference>